<dbReference type="AlphaFoldDB" id="A0A8X8BB98"/>
<evidence type="ECO:0000313" key="2">
    <source>
        <dbReference type="Proteomes" id="UP000886595"/>
    </source>
</evidence>
<sequence length="87" mass="9897">MMSTSQNSQLGTHGTISEPLGERLLGTKAAVYFLWREHNGRKHGDNTSSVDVLFRTIDRQVKNRTMTLKQDRRMVSAYQSWIEAVGT</sequence>
<protein>
    <submittedName>
        <fullName evidence="1">Uncharacterized protein</fullName>
    </submittedName>
</protein>
<organism evidence="1 2">
    <name type="scientific">Brassica carinata</name>
    <name type="common">Ethiopian mustard</name>
    <name type="synonym">Abyssinian cabbage</name>
    <dbReference type="NCBI Taxonomy" id="52824"/>
    <lineage>
        <taxon>Eukaryota</taxon>
        <taxon>Viridiplantae</taxon>
        <taxon>Streptophyta</taxon>
        <taxon>Embryophyta</taxon>
        <taxon>Tracheophyta</taxon>
        <taxon>Spermatophyta</taxon>
        <taxon>Magnoliopsida</taxon>
        <taxon>eudicotyledons</taxon>
        <taxon>Gunneridae</taxon>
        <taxon>Pentapetalae</taxon>
        <taxon>rosids</taxon>
        <taxon>malvids</taxon>
        <taxon>Brassicales</taxon>
        <taxon>Brassicaceae</taxon>
        <taxon>Brassiceae</taxon>
        <taxon>Brassica</taxon>
    </lineage>
</organism>
<comment type="caution">
    <text evidence="1">The sequence shown here is derived from an EMBL/GenBank/DDBJ whole genome shotgun (WGS) entry which is preliminary data.</text>
</comment>
<keyword evidence="2" id="KW-1185">Reference proteome</keyword>
<dbReference type="EMBL" id="JAAMPC010000002">
    <property type="protein sequence ID" value="KAG2328297.1"/>
    <property type="molecule type" value="Genomic_DNA"/>
</dbReference>
<accession>A0A8X8BB98</accession>
<name>A0A8X8BB98_BRACI</name>
<evidence type="ECO:0000313" key="1">
    <source>
        <dbReference type="EMBL" id="KAG2328297.1"/>
    </source>
</evidence>
<proteinExistence type="predicted"/>
<dbReference type="Proteomes" id="UP000886595">
    <property type="component" value="Unassembled WGS sequence"/>
</dbReference>
<reference evidence="1 2" key="1">
    <citation type="submission" date="2020-02" db="EMBL/GenBank/DDBJ databases">
        <authorList>
            <person name="Ma Q."/>
            <person name="Huang Y."/>
            <person name="Song X."/>
            <person name="Pei D."/>
        </authorList>
    </citation>
    <scope>NUCLEOTIDE SEQUENCE [LARGE SCALE GENOMIC DNA]</scope>
    <source>
        <strain evidence="1">Sxm20200214</strain>
        <tissue evidence="1">Leaf</tissue>
    </source>
</reference>
<gene>
    <name evidence="1" type="ORF">Bca52824_011025</name>
</gene>
<dbReference type="OrthoDB" id="1022850at2759"/>